<organism evidence="5">
    <name type="scientific">Menopon gallinae</name>
    <name type="common">poultry shaft louse</name>
    <dbReference type="NCBI Taxonomy" id="328185"/>
    <lineage>
        <taxon>Eukaryota</taxon>
        <taxon>Metazoa</taxon>
        <taxon>Ecdysozoa</taxon>
        <taxon>Arthropoda</taxon>
        <taxon>Hexapoda</taxon>
        <taxon>Insecta</taxon>
        <taxon>Pterygota</taxon>
        <taxon>Neoptera</taxon>
        <taxon>Paraneoptera</taxon>
        <taxon>Psocodea</taxon>
        <taxon>Troctomorpha</taxon>
        <taxon>Phthiraptera</taxon>
        <taxon>Amblycera</taxon>
        <taxon>Menoponidae</taxon>
        <taxon>Menopon</taxon>
    </lineage>
</organism>
<accession>A0AAW2HNU6</accession>
<protein>
    <recommendedName>
        <fullName evidence="6">Ubiquitin-associated protein 1</fullName>
    </recommendedName>
</protein>
<keyword evidence="1" id="KW-0175">Coiled coil</keyword>
<dbReference type="Gene3D" id="1.20.120.1920">
    <property type="entry name" value="UBAP1 SOUBA domain"/>
    <property type="match status" value="1"/>
</dbReference>
<dbReference type="GO" id="GO:0043162">
    <property type="term" value="P:ubiquitin-dependent protein catabolic process via the multivesicular body sorting pathway"/>
    <property type="evidence" value="ECO:0007669"/>
    <property type="project" value="InterPro"/>
</dbReference>
<dbReference type="PANTHER" id="PTHR15960">
    <property type="entry name" value="LD44032P"/>
    <property type="match status" value="1"/>
</dbReference>
<feature type="compositionally biased region" description="Basic and acidic residues" evidence="2">
    <location>
        <begin position="308"/>
        <end position="323"/>
    </location>
</feature>
<sequence>MLHSKKNEKTPNTFVDGVPVKISEQYKPPVKVTLPFSCQNCTPSDSLYTEYDFRLENRVLDKLTEWKKTHKEELERRKERLKRKKEVCQEVEKFSNLTLAEVEEEVAEPVRPCNPKLDDSILTPVCAKVNSPSNKPTSSLFNLSDFESDNSSPFDNMELKTINDMEVLASILTSDNMKQSFNNNYNIIDKELNKNGLAFSKGNEWHQLPPNGYDNYLVPGYNGSVIPTGYLDNYGPVHTVSENFQLYNFELNNFSNQCGAGVPSGPAASAKQPERHHLDNLIDDTSCADLKLQKANSKSVPDIVSELQKELEESRERDAERRLMTISSGNQKQLPESAKQEKKPYRKLSDPTSRLKPELLRLAEHISEMGFPLPRVARACAFFEGDDKKVIEFLLQVQSLEEKNFPGDLVERALHANNFSTEESVKYLNSLMVLLDLGFDEAKVEEALKKTNSDRDKALDMLIS</sequence>
<evidence type="ECO:0000259" key="3">
    <source>
        <dbReference type="PROSITE" id="PS50030"/>
    </source>
</evidence>
<dbReference type="PANTHER" id="PTHR15960:SF5">
    <property type="entry name" value="LD44032P"/>
    <property type="match status" value="1"/>
</dbReference>
<dbReference type="CDD" id="cd14316">
    <property type="entry name" value="UBA2_UBAP1_like"/>
    <property type="match status" value="1"/>
</dbReference>
<dbReference type="SMART" id="SM00165">
    <property type="entry name" value="UBA"/>
    <property type="match status" value="2"/>
</dbReference>
<evidence type="ECO:0000256" key="1">
    <source>
        <dbReference type="SAM" id="Coils"/>
    </source>
</evidence>
<feature type="coiled-coil region" evidence="1">
    <location>
        <begin position="64"/>
        <end position="91"/>
    </location>
</feature>
<gene>
    <name evidence="5" type="ORF">PYX00_008679</name>
</gene>
<reference evidence="5" key="1">
    <citation type="journal article" date="2024" name="Gigascience">
        <title>Chromosome-level genome of the poultry shaft louse Menopon gallinae provides insight into the host-switching and adaptive evolution of parasitic lice.</title>
        <authorList>
            <person name="Xu Y."/>
            <person name="Ma L."/>
            <person name="Liu S."/>
            <person name="Liang Y."/>
            <person name="Liu Q."/>
            <person name="He Z."/>
            <person name="Tian L."/>
            <person name="Duan Y."/>
            <person name="Cai W."/>
            <person name="Li H."/>
            <person name="Song F."/>
        </authorList>
    </citation>
    <scope>NUCLEOTIDE SEQUENCE</scope>
    <source>
        <strain evidence="5">Cailab_2023a</strain>
    </source>
</reference>
<dbReference type="AlphaFoldDB" id="A0AAW2HNU6"/>
<dbReference type="EMBL" id="JARGDH010000004">
    <property type="protein sequence ID" value="KAL0271655.1"/>
    <property type="molecule type" value="Genomic_DNA"/>
</dbReference>
<evidence type="ECO:0000313" key="5">
    <source>
        <dbReference type="EMBL" id="KAL0271655.1"/>
    </source>
</evidence>
<dbReference type="SUPFAM" id="SSF46934">
    <property type="entry name" value="UBA-like"/>
    <property type="match status" value="1"/>
</dbReference>
<evidence type="ECO:0000256" key="2">
    <source>
        <dbReference type="SAM" id="MobiDB-lite"/>
    </source>
</evidence>
<dbReference type="GO" id="GO:0000813">
    <property type="term" value="C:ESCRT I complex"/>
    <property type="evidence" value="ECO:0007669"/>
    <property type="project" value="InterPro"/>
</dbReference>
<dbReference type="InterPro" id="IPR009060">
    <property type="entry name" value="UBA-like_sf"/>
</dbReference>
<dbReference type="GO" id="GO:0043130">
    <property type="term" value="F:ubiquitin binding"/>
    <property type="evidence" value="ECO:0007669"/>
    <property type="project" value="InterPro"/>
</dbReference>
<feature type="domain" description="UBA" evidence="3">
    <location>
        <begin position="420"/>
        <end position="464"/>
    </location>
</feature>
<feature type="region of interest" description="Disordered" evidence="2">
    <location>
        <begin position="308"/>
        <end position="351"/>
    </location>
</feature>
<dbReference type="InterPro" id="IPR042575">
    <property type="entry name" value="UBAP1_C"/>
</dbReference>
<dbReference type="PROSITE" id="PS50030">
    <property type="entry name" value="UBA"/>
    <property type="match status" value="1"/>
</dbReference>
<dbReference type="InterPro" id="IPR038870">
    <property type="entry name" value="UBAP1"/>
</dbReference>
<comment type="caution">
    <text evidence="5">The sequence shown here is derived from an EMBL/GenBank/DDBJ whole genome shotgun (WGS) entry which is preliminary data.</text>
</comment>
<evidence type="ECO:0008006" key="6">
    <source>
        <dbReference type="Google" id="ProtNLM"/>
    </source>
</evidence>
<dbReference type="InterPro" id="IPR015940">
    <property type="entry name" value="UBA"/>
</dbReference>
<name>A0AAW2HNU6_9NEOP</name>
<dbReference type="PROSITE" id="PS51497">
    <property type="entry name" value="UMA"/>
    <property type="match status" value="1"/>
</dbReference>
<proteinExistence type="predicted"/>
<evidence type="ECO:0000259" key="4">
    <source>
        <dbReference type="PROSITE" id="PS51497"/>
    </source>
</evidence>
<feature type="compositionally biased region" description="Polar residues" evidence="2">
    <location>
        <begin position="325"/>
        <end position="334"/>
    </location>
</feature>
<feature type="compositionally biased region" description="Basic and acidic residues" evidence="2">
    <location>
        <begin position="338"/>
        <end position="351"/>
    </location>
</feature>
<dbReference type="InterPro" id="IPR023340">
    <property type="entry name" value="UMA"/>
</dbReference>
<feature type="domain" description="UMA" evidence="4">
    <location>
        <begin position="15"/>
        <end position="60"/>
    </location>
</feature>